<sequence>DWYKSFPDKTKDERDFQNDQDKPQVSPAALGCEPINRRWRRASKAVVIFRSTCEVMLSYTVLLLCVAGSALAQAPFQCPPDDGFYADPRQCDKYYDCYRGETKEKLCPDGLVFDSTLSPRVEQCNYPFIVPCPENSILQQAQPSGVECPRQNGFFEHEDPANCDTYYECTNGLAVKRHCHTGLVFDEFTGTCQWEHTGIRTGCGVRIQVLEDGFQCPNTTQISSNGQAFDHPRYLHPEDCRYFYVCHEGKYPALVGCPQGTVFNDITLNCDAAETVAGCENYYDQQQETPKLNKSK</sequence>
<keyword evidence="7" id="KW-0812">Transmembrane</keyword>
<feature type="transmembrane region" description="Helical" evidence="7">
    <location>
        <begin position="47"/>
        <end position="72"/>
    </location>
</feature>
<dbReference type="InterPro" id="IPR002557">
    <property type="entry name" value="Chitin-bd_dom"/>
</dbReference>
<comment type="caution">
    <text evidence="9">The sequence shown here is derived from an EMBL/GenBank/DDBJ whole genome shotgun (WGS) entry which is preliminary data.</text>
</comment>
<feature type="domain" description="Chitin-binding type-2" evidence="8">
    <location>
        <begin position="213"/>
        <end position="281"/>
    </location>
</feature>
<keyword evidence="3" id="KW-0677">Repeat</keyword>
<dbReference type="SMART" id="SM00494">
    <property type="entry name" value="ChtBD2"/>
    <property type="match status" value="3"/>
</dbReference>
<evidence type="ECO:0000256" key="3">
    <source>
        <dbReference type="ARBA" id="ARBA00022737"/>
    </source>
</evidence>
<keyword evidence="1" id="KW-0147">Chitin-binding</keyword>
<dbReference type="InterPro" id="IPR051940">
    <property type="entry name" value="Chitin_bind-dev_reg"/>
</dbReference>
<feature type="compositionally biased region" description="Basic and acidic residues" evidence="6">
    <location>
        <begin position="1"/>
        <end position="22"/>
    </location>
</feature>
<evidence type="ECO:0000256" key="6">
    <source>
        <dbReference type="SAM" id="MobiDB-lite"/>
    </source>
</evidence>
<dbReference type="PANTHER" id="PTHR23301">
    <property type="entry name" value="CHITIN BINDING PERITROPHIN-A"/>
    <property type="match status" value="1"/>
</dbReference>
<feature type="non-terminal residue" evidence="9">
    <location>
        <position position="1"/>
    </location>
</feature>
<keyword evidence="5" id="KW-0325">Glycoprotein</keyword>
<evidence type="ECO:0000256" key="7">
    <source>
        <dbReference type="SAM" id="Phobius"/>
    </source>
</evidence>
<dbReference type="Proteomes" id="UP000326759">
    <property type="component" value="Unassembled WGS sequence"/>
</dbReference>
<evidence type="ECO:0000313" key="9">
    <source>
        <dbReference type="EMBL" id="KAB7494748.1"/>
    </source>
</evidence>
<dbReference type="Pfam" id="PF01607">
    <property type="entry name" value="CBM_14"/>
    <property type="match status" value="3"/>
</dbReference>
<dbReference type="OrthoDB" id="439917at2759"/>
<organism evidence="9 10">
    <name type="scientific">Armadillidium nasatum</name>
    <dbReference type="NCBI Taxonomy" id="96803"/>
    <lineage>
        <taxon>Eukaryota</taxon>
        <taxon>Metazoa</taxon>
        <taxon>Ecdysozoa</taxon>
        <taxon>Arthropoda</taxon>
        <taxon>Crustacea</taxon>
        <taxon>Multicrustacea</taxon>
        <taxon>Malacostraca</taxon>
        <taxon>Eumalacostraca</taxon>
        <taxon>Peracarida</taxon>
        <taxon>Isopoda</taxon>
        <taxon>Oniscidea</taxon>
        <taxon>Crinocheta</taxon>
        <taxon>Armadillidiidae</taxon>
        <taxon>Armadillidium</taxon>
    </lineage>
</organism>
<dbReference type="InterPro" id="IPR036508">
    <property type="entry name" value="Chitin-bd_dom_sf"/>
</dbReference>
<gene>
    <name evidence="9" type="ORF">Anas_08337</name>
</gene>
<evidence type="ECO:0000313" key="10">
    <source>
        <dbReference type="Proteomes" id="UP000326759"/>
    </source>
</evidence>
<dbReference type="Gene3D" id="2.170.140.10">
    <property type="entry name" value="Chitin binding domain"/>
    <property type="match status" value="3"/>
</dbReference>
<keyword evidence="4" id="KW-1015">Disulfide bond</keyword>
<evidence type="ECO:0000256" key="1">
    <source>
        <dbReference type="ARBA" id="ARBA00022669"/>
    </source>
</evidence>
<dbReference type="SUPFAM" id="SSF57625">
    <property type="entry name" value="Invertebrate chitin-binding proteins"/>
    <property type="match status" value="3"/>
</dbReference>
<feature type="region of interest" description="Disordered" evidence="6">
    <location>
        <begin position="1"/>
        <end position="29"/>
    </location>
</feature>
<dbReference type="PROSITE" id="PS50940">
    <property type="entry name" value="CHIT_BIND_II"/>
    <property type="match status" value="3"/>
</dbReference>
<evidence type="ECO:0000256" key="5">
    <source>
        <dbReference type="ARBA" id="ARBA00023180"/>
    </source>
</evidence>
<dbReference type="GO" id="GO:0008061">
    <property type="term" value="F:chitin binding"/>
    <property type="evidence" value="ECO:0007669"/>
    <property type="project" value="UniProtKB-KW"/>
</dbReference>
<keyword evidence="10" id="KW-1185">Reference proteome</keyword>
<keyword evidence="2" id="KW-0732">Signal</keyword>
<dbReference type="AlphaFoldDB" id="A0A5N5SM09"/>
<dbReference type="GO" id="GO:0005576">
    <property type="term" value="C:extracellular region"/>
    <property type="evidence" value="ECO:0007669"/>
    <property type="project" value="InterPro"/>
</dbReference>
<name>A0A5N5SM09_9CRUS</name>
<keyword evidence="7" id="KW-1133">Transmembrane helix</keyword>
<reference evidence="9 10" key="1">
    <citation type="journal article" date="2019" name="PLoS Biol.">
        <title>Sex chromosomes control vertical transmission of feminizing Wolbachia symbionts in an isopod.</title>
        <authorList>
            <person name="Becking T."/>
            <person name="Chebbi M.A."/>
            <person name="Giraud I."/>
            <person name="Moumen B."/>
            <person name="Laverre T."/>
            <person name="Caubet Y."/>
            <person name="Peccoud J."/>
            <person name="Gilbert C."/>
            <person name="Cordaux R."/>
        </authorList>
    </citation>
    <scope>NUCLEOTIDE SEQUENCE [LARGE SCALE GENOMIC DNA]</scope>
    <source>
        <strain evidence="9">ANa2</strain>
        <tissue evidence="9">Whole body excluding digestive tract and cuticle</tissue>
    </source>
</reference>
<dbReference type="PANTHER" id="PTHR23301:SF107">
    <property type="entry name" value="LD20793P"/>
    <property type="match status" value="1"/>
</dbReference>
<evidence type="ECO:0000256" key="4">
    <source>
        <dbReference type="ARBA" id="ARBA00023157"/>
    </source>
</evidence>
<accession>A0A5N5SM09</accession>
<evidence type="ECO:0000256" key="2">
    <source>
        <dbReference type="ARBA" id="ARBA00022729"/>
    </source>
</evidence>
<protein>
    <recommendedName>
        <fullName evidence="8">Chitin-binding type-2 domain-containing protein</fullName>
    </recommendedName>
</protein>
<feature type="domain" description="Chitin-binding type-2" evidence="8">
    <location>
        <begin position="75"/>
        <end position="134"/>
    </location>
</feature>
<proteinExistence type="predicted"/>
<feature type="domain" description="Chitin-binding type-2" evidence="8">
    <location>
        <begin position="145"/>
        <end position="205"/>
    </location>
</feature>
<evidence type="ECO:0000259" key="8">
    <source>
        <dbReference type="PROSITE" id="PS50940"/>
    </source>
</evidence>
<keyword evidence="7" id="KW-0472">Membrane</keyword>
<dbReference type="EMBL" id="SEYY01023617">
    <property type="protein sequence ID" value="KAB7494748.1"/>
    <property type="molecule type" value="Genomic_DNA"/>
</dbReference>